<reference evidence="3 4" key="1">
    <citation type="submission" date="2019-03" db="EMBL/GenBank/DDBJ databases">
        <authorList>
            <person name="Gaulin E."/>
            <person name="Dumas B."/>
        </authorList>
    </citation>
    <scope>NUCLEOTIDE SEQUENCE [LARGE SCALE GENOMIC DNA]</scope>
    <source>
        <strain evidence="3">CBS 568.67</strain>
    </source>
</reference>
<dbReference type="EMBL" id="CAADRA010005478">
    <property type="protein sequence ID" value="VFT90339.1"/>
    <property type="molecule type" value="Genomic_DNA"/>
</dbReference>
<keyword evidence="1" id="KW-1133">Transmembrane helix</keyword>
<sequence length="558" mass="61083">MGLLDCLARHWTSNPPVKTPEQIEAERYLICIPWFGNRYFTLKCLEFNRWYLFVASFLCQFCCGSLYSFSIYNTPIDTYIYNDKSKGNAVYTFYIACGLLGSTAALLGPWLERNGPRAGLFLGATCFFTGNIIAAISLQNKSMVGVYLGYGLVAGFGLGINYISPVSALQKWFPDMRGTAAGFAVGGFGAGSIVWGKVYIPAIDTFGLPGQFFFLGSVMSFVMYCCAVVMRTPPPGFTAGGLNIHGVIGTDEHSTVDEKVIAAAEKENCHEDTTEFQALNTPVADTPATANEIDGTAAAHALHQDGYKNVKNMSMINCLLSADFFFMYFMLFGNIVFGLVVLSRLAPMATGIFKQTAAEGANVVSINGAFNCCGRLFVPMVSDLLVRCFKLNPPFARKCIFFFTLVTQMVILFTLPTIMRDKNYDLFRFEIWLLTLCYGGGFGTIPAFLTDMFGAYNIGALHGFILTAWSFAGVGGGLAFTFHYNHLVNIEKIPIVDAYIQNINWIVITTVIGVIALFGVRTNPFDRFAPGYQYSVCGKPIIRIGQDKAATAPTALNA</sequence>
<dbReference type="PANTHER" id="PTHR11360">
    <property type="entry name" value="MONOCARBOXYLATE TRANSPORTER"/>
    <property type="match status" value="1"/>
</dbReference>
<evidence type="ECO:0000313" key="4">
    <source>
        <dbReference type="Proteomes" id="UP000332933"/>
    </source>
</evidence>
<keyword evidence="1" id="KW-0472">Membrane</keyword>
<reference evidence="2" key="2">
    <citation type="submission" date="2019-06" db="EMBL/GenBank/DDBJ databases">
        <title>Genomics analysis of Aphanomyces spp. identifies a new class of oomycete effector associated with host adaptation.</title>
        <authorList>
            <person name="Gaulin E."/>
        </authorList>
    </citation>
    <scope>NUCLEOTIDE SEQUENCE</scope>
    <source>
        <strain evidence="2">CBS 578.67</strain>
    </source>
</reference>
<feature type="transmembrane region" description="Helical" evidence="1">
    <location>
        <begin position="502"/>
        <end position="520"/>
    </location>
</feature>
<dbReference type="OrthoDB" id="410267at2759"/>
<feature type="transmembrane region" description="Helical" evidence="1">
    <location>
        <begin position="118"/>
        <end position="138"/>
    </location>
</feature>
<evidence type="ECO:0000256" key="1">
    <source>
        <dbReference type="SAM" id="Phobius"/>
    </source>
</evidence>
<keyword evidence="4" id="KW-1185">Reference proteome</keyword>
<feature type="transmembrane region" description="Helical" evidence="1">
    <location>
        <begin position="318"/>
        <end position="340"/>
    </location>
</feature>
<dbReference type="InterPro" id="IPR011701">
    <property type="entry name" value="MFS"/>
</dbReference>
<gene>
    <name evidence="3" type="primary">Aste57867_13501</name>
    <name evidence="2" type="ORF">As57867_013451</name>
    <name evidence="3" type="ORF">ASTE57867_13501</name>
</gene>
<dbReference type="Pfam" id="PF07690">
    <property type="entry name" value="MFS_1"/>
    <property type="match status" value="1"/>
</dbReference>
<feature type="transmembrane region" description="Helical" evidence="1">
    <location>
        <begin position="180"/>
        <end position="200"/>
    </location>
</feature>
<feature type="transmembrane region" description="Helical" evidence="1">
    <location>
        <begin position="461"/>
        <end position="482"/>
    </location>
</feature>
<organism evidence="3 4">
    <name type="scientific">Aphanomyces stellatus</name>
    <dbReference type="NCBI Taxonomy" id="120398"/>
    <lineage>
        <taxon>Eukaryota</taxon>
        <taxon>Sar</taxon>
        <taxon>Stramenopiles</taxon>
        <taxon>Oomycota</taxon>
        <taxon>Saprolegniomycetes</taxon>
        <taxon>Saprolegniales</taxon>
        <taxon>Verrucalvaceae</taxon>
        <taxon>Aphanomyces</taxon>
    </lineage>
</organism>
<evidence type="ECO:0000313" key="3">
    <source>
        <dbReference type="EMBL" id="VFT90339.1"/>
    </source>
</evidence>
<feature type="transmembrane region" description="Helical" evidence="1">
    <location>
        <begin position="399"/>
        <end position="419"/>
    </location>
</feature>
<dbReference type="Proteomes" id="UP000332933">
    <property type="component" value="Unassembled WGS sequence"/>
</dbReference>
<feature type="transmembrane region" description="Helical" evidence="1">
    <location>
        <begin position="89"/>
        <end position="111"/>
    </location>
</feature>
<evidence type="ECO:0000313" key="2">
    <source>
        <dbReference type="EMBL" id="KAF0695701.1"/>
    </source>
</evidence>
<feature type="transmembrane region" description="Helical" evidence="1">
    <location>
        <begin position="50"/>
        <end position="69"/>
    </location>
</feature>
<dbReference type="PANTHER" id="PTHR11360:SF317">
    <property type="entry name" value="MAJOR FACILITATOR SUPERFAMILY (MFS) PROFILE DOMAIN-CONTAINING PROTEIN-RELATED"/>
    <property type="match status" value="1"/>
</dbReference>
<feature type="transmembrane region" description="Helical" evidence="1">
    <location>
        <begin position="431"/>
        <end position="449"/>
    </location>
</feature>
<dbReference type="CDD" id="cd17353">
    <property type="entry name" value="MFS_OFA_like"/>
    <property type="match status" value="1"/>
</dbReference>
<feature type="transmembrane region" description="Helical" evidence="1">
    <location>
        <begin position="212"/>
        <end position="230"/>
    </location>
</feature>
<dbReference type="AlphaFoldDB" id="A0A485KYT8"/>
<dbReference type="Gene3D" id="1.20.1250.20">
    <property type="entry name" value="MFS general substrate transporter like domains"/>
    <property type="match status" value="1"/>
</dbReference>
<accession>A0A485KYT8</accession>
<protein>
    <submittedName>
        <fullName evidence="3">Aste57867_13501 protein</fullName>
    </submittedName>
</protein>
<dbReference type="InterPro" id="IPR036259">
    <property type="entry name" value="MFS_trans_sf"/>
</dbReference>
<dbReference type="GO" id="GO:0022857">
    <property type="term" value="F:transmembrane transporter activity"/>
    <property type="evidence" value="ECO:0007669"/>
    <property type="project" value="InterPro"/>
</dbReference>
<dbReference type="EMBL" id="VJMH01005457">
    <property type="protein sequence ID" value="KAF0695701.1"/>
    <property type="molecule type" value="Genomic_DNA"/>
</dbReference>
<proteinExistence type="predicted"/>
<keyword evidence="1" id="KW-0812">Transmembrane</keyword>
<dbReference type="SUPFAM" id="SSF103473">
    <property type="entry name" value="MFS general substrate transporter"/>
    <property type="match status" value="1"/>
</dbReference>
<name>A0A485KYT8_9STRA</name>
<dbReference type="InterPro" id="IPR050327">
    <property type="entry name" value="Proton-linked_MCT"/>
</dbReference>
<feature type="transmembrane region" description="Helical" evidence="1">
    <location>
        <begin position="144"/>
        <end position="168"/>
    </location>
</feature>